<reference evidence="2 3" key="1">
    <citation type="journal article" date="2021" name="BMC Biol.">
        <title>Horizontally acquired antibacterial genes associated with adaptive radiation of ladybird beetles.</title>
        <authorList>
            <person name="Li H.S."/>
            <person name="Tang X.F."/>
            <person name="Huang Y.H."/>
            <person name="Xu Z.Y."/>
            <person name="Chen M.L."/>
            <person name="Du X.Y."/>
            <person name="Qiu B.Y."/>
            <person name="Chen P.T."/>
            <person name="Zhang W."/>
            <person name="Slipinski A."/>
            <person name="Escalona H.E."/>
            <person name="Waterhouse R.M."/>
            <person name="Zwick A."/>
            <person name="Pang H."/>
        </authorList>
    </citation>
    <scope>NUCLEOTIDE SEQUENCE [LARGE SCALE GENOMIC DNA]</scope>
    <source>
        <strain evidence="2">SYSU2018</strain>
    </source>
</reference>
<keyword evidence="3" id="KW-1185">Reference proteome</keyword>
<feature type="chain" id="PRO_5044884645" description="Venom protein" evidence="1">
    <location>
        <begin position="19"/>
        <end position="240"/>
    </location>
</feature>
<protein>
    <recommendedName>
        <fullName evidence="4">Venom protein</fullName>
    </recommendedName>
</protein>
<gene>
    <name evidence="2" type="ORF">HHI36_010045</name>
</gene>
<evidence type="ECO:0000256" key="1">
    <source>
        <dbReference type="SAM" id="SignalP"/>
    </source>
</evidence>
<proteinExistence type="predicted"/>
<dbReference type="EMBL" id="JABFTP020000001">
    <property type="protein sequence ID" value="KAL3265849.1"/>
    <property type="molecule type" value="Genomic_DNA"/>
</dbReference>
<sequence>MLRLSFLIVYFVFNVTNAQLIHPGKITGIPSLPQEALLLEYKPKVEVLKLILIKEIEDLDKFVILAQNLVRANIASSKEIATQKIKDLKQAISAAKDEAKYASSAVKMCINKQDYEVPRLYVAPPITCYINYTDMVGVKNKLLKLQFLTGQLLTNCQQLYMDDCDKDITMFKRCLTERIDDIYRHIERIKDEFGTAFTNVINNSLQCLIRGNFETFKSIGEVMSSLKHCKNVPSSSFIKI</sequence>
<dbReference type="AlphaFoldDB" id="A0ABD2MHM0"/>
<name>A0ABD2MHM0_9CUCU</name>
<evidence type="ECO:0000313" key="2">
    <source>
        <dbReference type="EMBL" id="KAL3265849.1"/>
    </source>
</evidence>
<accession>A0ABD2MHM0</accession>
<feature type="signal peptide" evidence="1">
    <location>
        <begin position="1"/>
        <end position="18"/>
    </location>
</feature>
<keyword evidence="1" id="KW-0732">Signal</keyword>
<evidence type="ECO:0000313" key="3">
    <source>
        <dbReference type="Proteomes" id="UP001516400"/>
    </source>
</evidence>
<organism evidence="2 3">
    <name type="scientific">Cryptolaemus montrouzieri</name>
    <dbReference type="NCBI Taxonomy" id="559131"/>
    <lineage>
        <taxon>Eukaryota</taxon>
        <taxon>Metazoa</taxon>
        <taxon>Ecdysozoa</taxon>
        <taxon>Arthropoda</taxon>
        <taxon>Hexapoda</taxon>
        <taxon>Insecta</taxon>
        <taxon>Pterygota</taxon>
        <taxon>Neoptera</taxon>
        <taxon>Endopterygota</taxon>
        <taxon>Coleoptera</taxon>
        <taxon>Polyphaga</taxon>
        <taxon>Cucujiformia</taxon>
        <taxon>Coccinelloidea</taxon>
        <taxon>Coccinellidae</taxon>
        <taxon>Scymninae</taxon>
        <taxon>Scymnini</taxon>
        <taxon>Cryptolaemus</taxon>
    </lineage>
</organism>
<comment type="caution">
    <text evidence="2">The sequence shown here is derived from an EMBL/GenBank/DDBJ whole genome shotgun (WGS) entry which is preliminary data.</text>
</comment>
<dbReference type="Proteomes" id="UP001516400">
    <property type="component" value="Unassembled WGS sequence"/>
</dbReference>
<evidence type="ECO:0008006" key="4">
    <source>
        <dbReference type="Google" id="ProtNLM"/>
    </source>
</evidence>